<feature type="transmembrane region" description="Helical" evidence="8">
    <location>
        <begin position="456"/>
        <end position="473"/>
    </location>
</feature>
<dbReference type="OrthoDB" id="1674075at2"/>
<evidence type="ECO:0000256" key="2">
    <source>
        <dbReference type="ARBA" id="ARBA00005275"/>
    </source>
</evidence>
<dbReference type="PANTHER" id="PTHR42002:SF2">
    <property type="entry name" value="ANAEROBIC C4-DICARBOXYLATE TRANSPORTER DCUC-RELATED"/>
    <property type="match status" value="1"/>
</dbReference>
<keyword evidence="7 8" id="KW-0472">Membrane</keyword>
<dbReference type="GO" id="GO:0015556">
    <property type="term" value="F:C4-dicarboxylate transmembrane transporter activity"/>
    <property type="evidence" value="ECO:0007669"/>
    <property type="project" value="InterPro"/>
</dbReference>
<comment type="similarity">
    <text evidence="2">Belongs to the DcuC/DcuD transporter (TC 2.A.61) family.</text>
</comment>
<keyword evidence="10" id="KW-1185">Reference proteome</keyword>
<evidence type="ECO:0000256" key="4">
    <source>
        <dbReference type="ARBA" id="ARBA00022475"/>
    </source>
</evidence>
<accession>A0A1X7ANZ3</accession>
<feature type="transmembrane region" description="Helical" evidence="8">
    <location>
        <begin position="195"/>
        <end position="216"/>
    </location>
</feature>
<dbReference type="Proteomes" id="UP000196573">
    <property type="component" value="Unassembled WGS sequence"/>
</dbReference>
<dbReference type="NCBIfam" id="TIGR00771">
    <property type="entry name" value="DcuC"/>
    <property type="match status" value="1"/>
</dbReference>
<feature type="transmembrane region" description="Helical" evidence="8">
    <location>
        <begin position="308"/>
        <end position="330"/>
    </location>
</feature>
<dbReference type="GO" id="GO:0005886">
    <property type="term" value="C:plasma membrane"/>
    <property type="evidence" value="ECO:0007669"/>
    <property type="project" value="UniProtKB-SubCell"/>
</dbReference>
<feature type="transmembrane region" description="Helical" evidence="8">
    <location>
        <begin position="342"/>
        <end position="364"/>
    </location>
</feature>
<evidence type="ECO:0000256" key="1">
    <source>
        <dbReference type="ARBA" id="ARBA00004651"/>
    </source>
</evidence>
<feature type="transmembrane region" description="Helical" evidence="8">
    <location>
        <begin position="432"/>
        <end position="450"/>
    </location>
</feature>
<dbReference type="EMBL" id="FWPT01000006">
    <property type="protein sequence ID" value="SMA48805.1"/>
    <property type="molecule type" value="Genomic_DNA"/>
</dbReference>
<comment type="subcellular location">
    <subcellularLocation>
        <location evidence="1">Cell membrane</location>
        <topology evidence="1">Multi-pass membrane protein</topology>
    </subcellularLocation>
</comment>
<name>A0A1X7ANZ3_9GAMM</name>
<keyword evidence="5 8" id="KW-0812">Transmembrane</keyword>
<protein>
    <submittedName>
        <fullName evidence="9">Putative cryptic C4-dicarboxylate transporter DcuD</fullName>
    </submittedName>
</protein>
<feature type="transmembrane region" description="Helical" evidence="8">
    <location>
        <begin position="240"/>
        <end position="257"/>
    </location>
</feature>
<keyword evidence="4" id="KW-1003">Cell membrane</keyword>
<feature type="transmembrane region" description="Helical" evidence="8">
    <location>
        <begin position="70"/>
        <end position="91"/>
    </location>
</feature>
<dbReference type="RefSeq" id="WP_087111114.1">
    <property type="nucleotide sequence ID" value="NZ_CBCSCN010000006.1"/>
</dbReference>
<dbReference type="Pfam" id="PF03606">
    <property type="entry name" value="DcuC"/>
    <property type="match status" value="1"/>
</dbReference>
<evidence type="ECO:0000313" key="10">
    <source>
        <dbReference type="Proteomes" id="UP000196573"/>
    </source>
</evidence>
<feature type="transmembrane region" description="Helical" evidence="8">
    <location>
        <begin position="405"/>
        <end position="425"/>
    </location>
</feature>
<feature type="transmembrane region" description="Helical" evidence="8">
    <location>
        <begin position="25"/>
        <end position="49"/>
    </location>
</feature>
<dbReference type="NCBIfam" id="NF037994">
    <property type="entry name" value="DcuC_1"/>
    <property type="match status" value="1"/>
</dbReference>
<evidence type="ECO:0000313" key="9">
    <source>
        <dbReference type="EMBL" id="SMA48805.1"/>
    </source>
</evidence>
<evidence type="ECO:0000256" key="5">
    <source>
        <dbReference type="ARBA" id="ARBA00022692"/>
    </source>
</evidence>
<keyword evidence="3" id="KW-0813">Transport</keyword>
<dbReference type="AlphaFoldDB" id="A0A1X7ANZ3"/>
<evidence type="ECO:0000256" key="8">
    <source>
        <dbReference type="SAM" id="Phobius"/>
    </source>
</evidence>
<evidence type="ECO:0000256" key="3">
    <source>
        <dbReference type="ARBA" id="ARBA00022448"/>
    </source>
</evidence>
<organism evidence="9 10">
    <name type="scientific">Parendozoicomonas haliclonae</name>
    <dbReference type="NCBI Taxonomy" id="1960125"/>
    <lineage>
        <taxon>Bacteria</taxon>
        <taxon>Pseudomonadati</taxon>
        <taxon>Pseudomonadota</taxon>
        <taxon>Gammaproteobacteria</taxon>
        <taxon>Oceanospirillales</taxon>
        <taxon>Endozoicomonadaceae</taxon>
        <taxon>Parendozoicomonas</taxon>
    </lineage>
</organism>
<evidence type="ECO:0000256" key="7">
    <source>
        <dbReference type="ARBA" id="ARBA00023136"/>
    </source>
</evidence>
<dbReference type="InterPro" id="IPR018385">
    <property type="entry name" value="C4_dicarb_anaerob_car-like"/>
</dbReference>
<dbReference type="InterPro" id="IPR004669">
    <property type="entry name" value="C4_dicarb_anaerob_car"/>
</dbReference>
<sequence>MSLLIAVIGLLFAGRLILKNYNPQGVLFITGMVMMAISIPLTGTALVASSTGWVGFDIFEYISKTFSNRAGGLGLQIMFIGGFAVLMSSIGASQVMVRVAAQPLMRLNSPYLMLAFAFILGQALSLFISSATGLGLLLMATLYPVLIRLGCSKAAVASVLASTCAIEFGPGSGNSMLAAQTAGMDIAEYFVSKQLPVISALIIIVGVIHALVQRYFDSKEAINNNDETISESQDSEDHAPLYYLLLPILPLFLMLTFSKMGIGTIRVNLPTAILISTFISLICELVRLRNITTIFKKLQGFFDDMGKVFASVVTLIIAGETFAMGLKSIGAIDALLTAGSQAGFSASIIVLFMAVLTFSISALMGSGNAAFFSFAPMVPQIADKIGANVAEMMLPIQLSAGFGRTISPIAGVIIAVAGIAGLSPFDIVRRTLIPMLAGWLIMLLITFGMSGQVMEILPFLAVIIAGALILATIKKRKRMQQAIAS</sequence>
<keyword evidence="6 8" id="KW-1133">Transmembrane helix</keyword>
<feature type="transmembrane region" description="Helical" evidence="8">
    <location>
        <begin position="111"/>
        <end position="138"/>
    </location>
</feature>
<dbReference type="PANTHER" id="PTHR42002">
    <property type="entry name" value="ANAEROBIC C4-DICARBOXYLATE TRANSPORTER DCUC-RELATED"/>
    <property type="match status" value="1"/>
</dbReference>
<reference evidence="9 10" key="1">
    <citation type="submission" date="2017-03" db="EMBL/GenBank/DDBJ databases">
        <authorList>
            <person name="Afonso C.L."/>
            <person name="Miller P.J."/>
            <person name="Scott M.A."/>
            <person name="Spackman E."/>
            <person name="Goraichik I."/>
            <person name="Dimitrov K.M."/>
            <person name="Suarez D.L."/>
            <person name="Swayne D.E."/>
        </authorList>
    </citation>
    <scope>NUCLEOTIDE SEQUENCE [LARGE SCALE GENOMIC DNA]</scope>
    <source>
        <strain evidence="9">SB41UT1</strain>
    </source>
</reference>
<feature type="transmembrane region" description="Helical" evidence="8">
    <location>
        <begin position="269"/>
        <end position="288"/>
    </location>
</feature>
<gene>
    <name evidence="9" type="primary">dcuD_2</name>
    <name evidence="9" type="ORF">EHSB41UT_02910</name>
</gene>
<proteinExistence type="inferred from homology"/>
<evidence type="ECO:0000256" key="6">
    <source>
        <dbReference type="ARBA" id="ARBA00022989"/>
    </source>
</evidence>